<comment type="caution">
    <text evidence="2">The sequence shown here is derived from an EMBL/GenBank/DDBJ whole genome shotgun (WGS) entry which is preliminary data.</text>
</comment>
<dbReference type="GO" id="GO:0016853">
    <property type="term" value="F:isomerase activity"/>
    <property type="evidence" value="ECO:0007669"/>
    <property type="project" value="UniProtKB-KW"/>
</dbReference>
<dbReference type="InterPro" id="IPR032710">
    <property type="entry name" value="NTF2-like_dom_sf"/>
</dbReference>
<evidence type="ECO:0000313" key="2">
    <source>
        <dbReference type="EMBL" id="NYF41420.1"/>
    </source>
</evidence>
<dbReference type="Pfam" id="PF12680">
    <property type="entry name" value="SnoaL_2"/>
    <property type="match status" value="1"/>
</dbReference>
<evidence type="ECO:0000313" key="3">
    <source>
        <dbReference type="Proteomes" id="UP000576393"/>
    </source>
</evidence>
<gene>
    <name evidence="2" type="ORF">HDA43_003579</name>
</gene>
<feature type="domain" description="SnoaL-like" evidence="1">
    <location>
        <begin position="10"/>
        <end position="107"/>
    </location>
</feature>
<name>A0A852UZT1_9ACTN</name>
<dbReference type="EMBL" id="JACCCO010000001">
    <property type="protein sequence ID" value="NYF41420.1"/>
    <property type="molecule type" value="Genomic_DNA"/>
</dbReference>
<dbReference type="AlphaFoldDB" id="A0A852UZT1"/>
<protein>
    <submittedName>
        <fullName evidence="2">Ketosteroid isomerase-like protein</fullName>
    </submittedName>
</protein>
<dbReference type="Proteomes" id="UP000576393">
    <property type="component" value="Unassembled WGS sequence"/>
</dbReference>
<dbReference type="InterPro" id="IPR037401">
    <property type="entry name" value="SnoaL-like"/>
</dbReference>
<sequence>MSTRETIDLYYEYANAGDWSSWCDLFADKAVVDEQLAGRLEGQDTLREAVAGFPEMYRSFKNVPRHVVVDGDQAGVVSHLSAVTAGGEPIEAEVMNYFRLEGGRISYMANFHDTLPFRGPLGMEGR</sequence>
<reference evidence="2 3" key="1">
    <citation type="submission" date="2020-07" db="EMBL/GenBank/DDBJ databases">
        <title>Sequencing the genomes of 1000 actinobacteria strains.</title>
        <authorList>
            <person name="Klenk H.-P."/>
        </authorList>
    </citation>
    <scope>NUCLEOTIDE SEQUENCE [LARGE SCALE GENOMIC DNA]</scope>
    <source>
        <strain evidence="2 3">DSM 45763</strain>
    </source>
</reference>
<dbReference type="RefSeq" id="WP_179822207.1">
    <property type="nucleotide sequence ID" value="NZ_JACCCO010000001.1"/>
</dbReference>
<organism evidence="2 3">
    <name type="scientific">Streptosporangium sandarakinum</name>
    <dbReference type="NCBI Taxonomy" id="1260955"/>
    <lineage>
        <taxon>Bacteria</taxon>
        <taxon>Bacillati</taxon>
        <taxon>Actinomycetota</taxon>
        <taxon>Actinomycetes</taxon>
        <taxon>Streptosporangiales</taxon>
        <taxon>Streptosporangiaceae</taxon>
        <taxon>Streptosporangium</taxon>
    </lineage>
</organism>
<evidence type="ECO:0000259" key="1">
    <source>
        <dbReference type="Pfam" id="PF12680"/>
    </source>
</evidence>
<proteinExistence type="predicted"/>
<accession>A0A852UZT1</accession>
<keyword evidence="2" id="KW-0413">Isomerase</keyword>
<dbReference type="SUPFAM" id="SSF54427">
    <property type="entry name" value="NTF2-like"/>
    <property type="match status" value="1"/>
</dbReference>
<dbReference type="Gene3D" id="3.10.450.50">
    <property type="match status" value="1"/>
</dbReference>
<keyword evidence="3" id="KW-1185">Reference proteome</keyword>